<feature type="region of interest" description="Disordered" evidence="6">
    <location>
        <begin position="833"/>
        <end position="893"/>
    </location>
</feature>
<dbReference type="Gene3D" id="3.10.20.230">
    <property type="entry name" value="Doublecortin domain"/>
    <property type="match status" value="2"/>
</dbReference>
<feature type="region of interest" description="Disordered" evidence="6">
    <location>
        <begin position="1637"/>
        <end position="1666"/>
    </location>
</feature>
<feature type="compositionally biased region" description="Polar residues" evidence="6">
    <location>
        <begin position="1330"/>
        <end position="1348"/>
    </location>
</feature>
<dbReference type="GO" id="GO:0035556">
    <property type="term" value="P:intracellular signal transduction"/>
    <property type="evidence" value="ECO:0007669"/>
    <property type="project" value="InterPro"/>
</dbReference>
<dbReference type="CDD" id="cd17145">
    <property type="entry name" value="DCX1_RP1"/>
    <property type="match status" value="1"/>
</dbReference>
<evidence type="ECO:0000256" key="6">
    <source>
        <dbReference type="SAM" id="MobiDB-lite"/>
    </source>
</evidence>
<feature type="compositionally biased region" description="Polar residues" evidence="6">
    <location>
        <begin position="1653"/>
        <end position="1663"/>
    </location>
</feature>
<feature type="compositionally biased region" description="Basic and acidic residues" evidence="6">
    <location>
        <begin position="266"/>
        <end position="276"/>
    </location>
</feature>
<proteinExistence type="predicted"/>
<comment type="subcellular location">
    <subcellularLocation>
        <location evidence="1">Cell projection</location>
    </subcellularLocation>
    <subcellularLocation>
        <location evidence="2">Cytoplasm</location>
    </subcellularLocation>
</comment>
<feature type="region of interest" description="Disordered" evidence="6">
    <location>
        <begin position="1330"/>
        <end position="1362"/>
    </location>
</feature>
<feature type="compositionally biased region" description="Polar residues" evidence="6">
    <location>
        <begin position="1"/>
        <end position="28"/>
    </location>
</feature>
<evidence type="ECO:0000313" key="9">
    <source>
        <dbReference type="Proteomes" id="UP001181693"/>
    </source>
</evidence>
<dbReference type="SMART" id="SM00537">
    <property type="entry name" value="DCX"/>
    <property type="match status" value="2"/>
</dbReference>
<evidence type="ECO:0000256" key="1">
    <source>
        <dbReference type="ARBA" id="ARBA00004316"/>
    </source>
</evidence>
<keyword evidence="9" id="KW-1185">Reference proteome</keyword>
<accession>A0AAV3AQC3</accession>
<evidence type="ECO:0000256" key="2">
    <source>
        <dbReference type="ARBA" id="ARBA00004496"/>
    </source>
</evidence>
<evidence type="ECO:0000256" key="4">
    <source>
        <dbReference type="ARBA" id="ARBA00022737"/>
    </source>
</evidence>
<evidence type="ECO:0000256" key="5">
    <source>
        <dbReference type="ARBA" id="ARBA00023273"/>
    </source>
</evidence>
<feature type="region of interest" description="Disordered" evidence="6">
    <location>
        <begin position="259"/>
        <end position="294"/>
    </location>
</feature>
<feature type="compositionally biased region" description="Basic and acidic residues" evidence="6">
    <location>
        <begin position="464"/>
        <end position="479"/>
    </location>
</feature>
<dbReference type="GO" id="GO:0043005">
    <property type="term" value="C:neuron projection"/>
    <property type="evidence" value="ECO:0007669"/>
    <property type="project" value="UniProtKB-ARBA"/>
</dbReference>
<dbReference type="GO" id="GO:0005930">
    <property type="term" value="C:axoneme"/>
    <property type="evidence" value="ECO:0007669"/>
    <property type="project" value="TreeGrafter"/>
</dbReference>
<name>A0AAV3AQC3_PYXAD</name>
<feature type="region of interest" description="Disordered" evidence="6">
    <location>
        <begin position="1581"/>
        <end position="1604"/>
    </location>
</feature>
<evidence type="ECO:0000256" key="3">
    <source>
        <dbReference type="ARBA" id="ARBA00022490"/>
    </source>
</evidence>
<sequence length="1806" mass="203238">MSESTSTNISVTQAHSTESIQASSTKNSRMADLGSTKRIQFYKSGDPRFNGIKMVVSNRSFKTFDALLDNLSKKVPLPFGVRNITTPRGVHHITSLEELEDGKSYICSHQRKIKPINLERASKKPLLWQSTRPISARRRAAQLARQNEVAPFRRENTIVLGNLKNFVIFKNGDKDSKYTLMLNRKPKQSFDTFLDQVSEVLQFPVFKLYSTDGRRILSMHALLLSTGTIVAAGREPFKPGNYDSEREFLPAKLPGISQRVFPKSRSKPDMKSRGKANEPVLTSPSGQEYCQSSANVSNKDDNLVEYSHTPDNEMCLTERWPHSGEEMPIISPGDNIEKTIHLNSDGTMTVEMKVCFKIRQEETINWSTTVSRADISYYKKRIFRSSINPETEAVRIKDSPVADTFVDTKIHEEHKDSMEYRCKTNVEKVHSQIQDNNVNTNKCRILSSKKEKSSFYRPPTPGIRKGEERRASMRRTSEGNLQEHMKQMFSYQEMEHEATKSVDDMEDDCNTQMLTTADNLDSSEADLRQNGVDHKHPKQLTKLSEDSFEMLENTLMELSQRDTVYEKDVRKSLRSDYMCVSSKQNRPNSAGKRIYQQEKIRFKEIKRSMSTSVTYSDPSIMNERTKHVIIDSGGANTEGLDTGSPETAALLMGNVPAKINSSTIPNSLDQPPSTLEDKIDRFSENDTCASNDNYCTPLAKEKKKKKKKTAVDQGNIPNCNSTALESQNLESLHLLCEDTCQETNPSTKNLLFEDIFPHSVSSHQPEPKKLKGVKKMAKVKPSSVKTCDEFLNLTTENSEESKQENTQTEADVCCSRINVSNCSVLYNNDQSQCPPTQDIPVSEGKLPKNSSKISKRSLKTTKKQKNPKKKSKSHKTTNGKMTSGSNSLESENVDSTTLPAMLESYVQNWLKNIFPNATFPMSQLISSTNSDNNITCVNTDTCTHTNVSCGGAGCKKNIGESCNENENSAIDGYLNNSDHKRTNEKETLTEHSESLEDSFSNFMEKSKDIAEIVAQNFAECQHISYDSFKPEELIKWLVSHQIINLAQKKPSSDAAIQNINKSKKRNLEKSLSLPNTPLKTSPSSSSQILLAWLIVLHLKQGMYHMVEDLNQSTNNYSAIFTLLQSLKKIAITENADDLKAAIVHLQESAVRFDTVMKTLPSDFIPARKYPMDSEKNMKNVQIDYTGADNTTSKELILQSCEKTDLPQNDEDCNILTDDMDDFKFFSTIPYRALSGDSCRNEANHNPEHFSLLGIHNDLNNESASALENIDQALHSDRQNSEVHPVDLSEKCLPKSDVVNENVNDEGKSSSPKMVSKVKMMVQEMEQRKYSSCGTEYSKPLQSPISSDWSDYRQDSEDSDTLRVSSEIMTESGEEQIQEKPFKTGFVKRAIERLYGKPETKIILPKTYVSPSTAVHTQPEQTENNDNAEYMNSSQKHFLSKESMARSLSSPTNKIEDGSSSLKRLSVPLLQNSNDHDCLTSQKPECPHNDGGVLIDKGRWLLRENHLVRKSPPEVIGMYGNLDTTSADTFLDNTSDDVPYLHPACKTNQPLAEVSSSEIEDMAKPQSYTCHYFSMPHGSDSEPFNDTHSFKSKVRPKSSGGIGKSKTHYSLESIEKCGAISGSLPSFATVDFSLSDNKVHPLPQSDPKMAGNAQHPNRSGGSRRQIQEQDSLDKLQLVCGQHCPILPAIINHVNEKDRGFVYCSPYDIENQLLRTLSPDTKQSHLLNNYVYTDENNNINNISFINPLRSSSDSDTDMSFIFNINKFGCINLLRSKYRQCSSDLETFFWFTGLDSNENDENNNLFSRT</sequence>
<dbReference type="PANTHER" id="PTHR23005:SF4">
    <property type="entry name" value="OXYGEN-REGULATED PROTEIN 1"/>
    <property type="match status" value="1"/>
</dbReference>
<keyword evidence="5" id="KW-0966">Cell projection</keyword>
<dbReference type="GO" id="GO:0042461">
    <property type="term" value="P:photoreceptor cell development"/>
    <property type="evidence" value="ECO:0007669"/>
    <property type="project" value="TreeGrafter"/>
</dbReference>
<dbReference type="PROSITE" id="PS50309">
    <property type="entry name" value="DC"/>
    <property type="match status" value="2"/>
</dbReference>
<gene>
    <name evidence="8" type="ORF">GDO54_011970</name>
</gene>
<comment type="caution">
    <text evidence="8">The sequence shown here is derived from an EMBL/GenBank/DDBJ whole genome shotgun (WGS) entry which is preliminary data.</text>
</comment>
<feature type="domain" description="Doublecortin" evidence="7">
    <location>
        <begin position="164"/>
        <end position="243"/>
    </location>
</feature>
<feature type="compositionally biased region" description="Polar residues" evidence="6">
    <location>
        <begin position="881"/>
        <end position="893"/>
    </location>
</feature>
<keyword evidence="4" id="KW-0677">Repeat</keyword>
<evidence type="ECO:0000259" key="7">
    <source>
        <dbReference type="PROSITE" id="PS50309"/>
    </source>
</evidence>
<feature type="domain" description="Doublecortin" evidence="7">
    <location>
        <begin position="37"/>
        <end position="119"/>
    </location>
</feature>
<feature type="compositionally biased region" description="Polar residues" evidence="6">
    <location>
        <begin position="280"/>
        <end position="294"/>
    </location>
</feature>
<dbReference type="InterPro" id="IPR003533">
    <property type="entry name" value="Doublecortin_dom"/>
</dbReference>
<dbReference type="SUPFAM" id="SSF89837">
    <property type="entry name" value="Doublecortin (DC)"/>
    <property type="match status" value="2"/>
</dbReference>
<dbReference type="EMBL" id="DYDO01000005">
    <property type="protein sequence ID" value="DBA24293.1"/>
    <property type="molecule type" value="Genomic_DNA"/>
</dbReference>
<feature type="region of interest" description="Disordered" evidence="6">
    <location>
        <begin position="1"/>
        <end position="31"/>
    </location>
</feature>
<evidence type="ECO:0000313" key="8">
    <source>
        <dbReference type="EMBL" id="DBA24293.1"/>
    </source>
</evidence>
<dbReference type="GO" id="GO:0060041">
    <property type="term" value="P:retina development in camera-type eye"/>
    <property type="evidence" value="ECO:0007669"/>
    <property type="project" value="TreeGrafter"/>
</dbReference>
<dbReference type="Proteomes" id="UP001181693">
    <property type="component" value="Unassembled WGS sequence"/>
</dbReference>
<dbReference type="FunFam" id="3.10.20.230:FF:000006">
    <property type="entry name" value="Oxygen-regulated protein 1"/>
    <property type="match status" value="1"/>
</dbReference>
<keyword evidence="3" id="KW-0963">Cytoplasm</keyword>
<dbReference type="GO" id="GO:0035082">
    <property type="term" value="P:axoneme assembly"/>
    <property type="evidence" value="ECO:0007669"/>
    <property type="project" value="TreeGrafter"/>
</dbReference>
<dbReference type="PANTHER" id="PTHR23005">
    <property type="entry name" value="RETINITIS PIGMENTOSA 1 PROTEIN"/>
    <property type="match status" value="1"/>
</dbReference>
<organism evidence="8 9">
    <name type="scientific">Pyxicephalus adspersus</name>
    <name type="common">African bullfrog</name>
    <dbReference type="NCBI Taxonomy" id="30357"/>
    <lineage>
        <taxon>Eukaryota</taxon>
        <taxon>Metazoa</taxon>
        <taxon>Chordata</taxon>
        <taxon>Craniata</taxon>
        <taxon>Vertebrata</taxon>
        <taxon>Euteleostomi</taxon>
        <taxon>Amphibia</taxon>
        <taxon>Batrachia</taxon>
        <taxon>Anura</taxon>
        <taxon>Neobatrachia</taxon>
        <taxon>Ranoidea</taxon>
        <taxon>Pyxicephalidae</taxon>
        <taxon>Pyxicephalinae</taxon>
        <taxon>Pyxicephalus</taxon>
    </lineage>
</organism>
<feature type="compositionally biased region" description="Basic residues" evidence="6">
    <location>
        <begin position="853"/>
        <end position="877"/>
    </location>
</feature>
<feature type="region of interest" description="Disordered" evidence="6">
    <location>
        <begin position="450"/>
        <end position="479"/>
    </location>
</feature>
<reference evidence="8" key="1">
    <citation type="thesis" date="2020" institute="ProQuest LLC" country="789 East Eisenhower Parkway, Ann Arbor, MI, USA">
        <title>Comparative Genomics and Chromosome Evolution.</title>
        <authorList>
            <person name="Mudd A.B."/>
        </authorList>
    </citation>
    <scope>NUCLEOTIDE SEQUENCE</scope>
    <source>
        <strain evidence="8">1538</strain>
        <tissue evidence="8">Blood</tissue>
    </source>
</reference>
<dbReference type="Pfam" id="PF03607">
    <property type="entry name" value="DCX"/>
    <property type="match status" value="2"/>
</dbReference>
<dbReference type="InterPro" id="IPR036572">
    <property type="entry name" value="Doublecortin_dom_sf"/>
</dbReference>
<protein>
    <recommendedName>
        <fullName evidence="7">Doublecortin domain-containing protein</fullName>
    </recommendedName>
</protein>